<dbReference type="SUPFAM" id="SSF53098">
    <property type="entry name" value="Ribonuclease H-like"/>
    <property type="match status" value="1"/>
</dbReference>
<dbReference type="PROSITE" id="PS50994">
    <property type="entry name" value="INTEGRASE"/>
    <property type="match status" value="1"/>
</dbReference>
<dbReference type="Gene3D" id="3.30.420.10">
    <property type="entry name" value="Ribonuclease H-like superfamily/Ribonuclease H"/>
    <property type="match status" value="1"/>
</dbReference>
<dbReference type="PANTHER" id="PTHR42648">
    <property type="entry name" value="TRANSPOSASE, PUTATIVE-RELATED"/>
    <property type="match status" value="1"/>
</dbReference>
<organism evidence="25 26">
    <name type="scientific">Puccinia coronata f. sp. avenae</name>
    <dbReference type="NCBI Taxonomy" id="200324"/>
    <lineage>
        <taxon>Eukaryota</taxon>
        <taxon>Fungi</taxon>
        <taxon>Dikarya</taxon>
        <taxon>Basidiomycota</taxon>
        <taxon>Pucciniomycotina</taxon>
        <taxon>Pucciniomycetes</taxon>
        <taxon>Pucciniales</taxon>
        <taxon>Pucciniaceae</taxon>
        <taxon>Puccinia</taxon>
    </lineage>
</organism>
<dbReference type="Pfam" id="PF22936">
    <property type="entry name" value="Pol_BBD"/>
    <property type="match status" value="1"/>
</dbReference>
<evidence type="ECO:0000256" key="2">
    <source>
        <dbReference type="ARBA" id="ARBA00022578"/>
    </source>
</evidence>
<gene>
    <name evidence="25" type="ORF">PCANC_15959</name>
</gene>
<dbReference type="InterPro" id="IPR013103">
    <property type="entry name" value="RVT_2"/>
</dbReference>
<name>A0A2N5SMG1_9BASI</name>
<evidence type="ECO:0000256" key="11">
    <source>
        <dbReference type="ARBA" id="ARBA00022801"/>
    </source>
</evidence>
<dbReference type="Proteomes" id="UP000235388">
    <property type="component" value="Unassembled WGS sequence"/>
</dbReference>
<reference evidence="25 26" key="1">
    <citation type="submission" date="2017-11" db="EMBL/GenBank/DDBJ databases">
        <title>De novo assembly and phasing of dikaryotic genomes from two isolates of Puccinia coronata f. sp. avenae, the causal agent of oat crown rust.</title>
        <authorList>
            <person name="Miller M.E."/>
            <person name="Zhang Y."/>
            <person name="Omidvar V."/>
            <person name="Sperschneider J."/>
            <person name="Schwessinger B."/>
            <person name="Raley C."/>
            <person name="Palmer J.M."/>
            <person name="Garnica D."/>
            <person name="Upadhyaya N."/>
            <person name="Rathjen J."/>
            <person name="Taylor J.M."/>
            <person name="Park R.F."/>
            <person name="Dodds P.N."/>
            <person name="Hirsch C.D."/>
            <person name="Kianian S.F."/>
            <person name="Figueroa M."/>
        </authorList>
    </citation>
    <scope>NUCLEOTIDE SEQUENCE [LARGE SCALE GENOMIC DNA]</scope>
    <source>
        <strain evidence="25">12NC29</strain>
    </source>
</reference>
<evidence type="ECO:0000256" key="10">
    <source>
        <dbReference type="ARBA" id="ARBA00022759"/>
    </source>
</evidence>
<feature type="compositionally biased region" description="Polar residues" evidence="23">
    <location>
        <begin position="335"/>
        <end position="352"/>
    </location>
</feature>
<evidence type="ECO:0000256" key="12">
    <source>
        <dbReference type="ARBA" id="ARBA00022840"/>
    </source>
</evidence>
<feature type="region of interest" description="Disordered" evidence="23">
    <location>
        <begin position="102"/>
        <end position="123"/>
    </location>
</feature>
<evidence type="ECO:0000256" key="23">
    <source>
        <dbReference type="SAM" id="MobiDB-lite"/>
    </source>
</evidence>
<dbReference type="PANTHER" id="PTHR42648:SF11">
    <property type="entry name" value="TRANSPOSON TY4-P GAG-POL POLYPROTEIN"/>
    <property type="match status" value="1"/>
</dbReference>
<dbReference type="InterPro" id="IPR025724">
    <property type="entry name" value="GAG-pre-integrase_dom"/>
</dbReference>
<dbReference type="OrthoDB" id="3243429at2759"/>
<sequence length="1237" mass="139262">MSGSKRNQSKGKSTERVHTPEIGSLSPLIAEPSSSVHSRDDLATQLHQLETRYKATLRSSAEARTVAEATNERMLDVEKQIRHMVDAINGITNSVNALQNASQPIPTSSRIHTTSNSPVKLEDTDTPKYSFHMKNFLKDPMALHRSIHSNVKFLKFNGENFTAWERQLNTTLEFVFHKVDFLNKNGWPLLNPNQRPSVTILLRSSIDKVLSTAVTGGKTPSEIYKLICDQCKRCDRQHKLSIVHKLTDFTISERAPSNSHFLQQFQEFYVEIKQKNIDFEELMGLILQTIVKPPSNVDEHAFRNNLNHRLNTLTETPTFDRVCQELTRIKGELVSGSSSKHPITINRAQPNPYQRGKPQPQPTPTPTSEKGTTCNYCSGNGHWVLNCRTLVRDVNAGKIKMNPATPNNPNPTNVRVRAINATANPSDTVLIDSGASACVSGDSPYFHFESRLTKPIPVLLASRKSNMQLTGVGSLKIPTPNGTIRIRNVYHHPSIPYVILSLGILTSHGLRPVFDQQCGLTLNYQHRQFQTTFSNNCWTLITLPKPPTPSPTTKHPTSDIVISSMTNKVSMDCVKWHERLGHANDKIVQQFIKQFVPKNLCPEWKPFFCEKCVLAKATGHRFLLPSIVPKDSPLDLFVSDVMGPFDPDINGFKFTVTLRDHASMFTFVSPIHTKANVPERLKVWFEVIHNHHGCYPKYLRCDNGGEFISKRFETILAERGILLVTSAPYHPEENGEAERVNRTINDMARVMLNNSGLPFEFWSYAQQTAAYLHNRIPHSRISPKTPIEILFDQKPTPDFIFPFGARALVFRPSEKRDNKFSDHADKAFLIGYPPSGKELHNLTLGQEPTDEIAATQDLAVQSLPVRSGVAIPSNIHHALSGRDSNRWRQAAEAELNQLEKLGVWAVVEPKKGIKVIGARWVFTLKRDPAGAISKFKARYVAQGFNQRPGQDCGDTYAPTASLATLQLLLSISVQKGYTTQSFDVSSAYLYSPIDEEVYVKPPTELRPNLKGKVLWLKKALYGTKQAGRCWWLHFKSILESLQFSASEVESSLYVYKRDDISIYIWMHIDDGLVVSNSPSAINDLKYKLTDHLEVKWCPSVNQIVGLNVRHDTTGIYLEQYLLATQVANDYNRRTIHQNTPLPDLPLVTSTSPPVDTSTFRSMLGSLMYLVCGTRPDISYAVNLLARFSQNPSDVHWTALDHLIGYIRKNPRRGLTFKPGEASVKLYVDARWGGEHRA</sequence>
<keyword evidence="17" id="KW-0239">DNA-directed DNA polymerase</keyword>
<dbReference type="GO" id="GO:0006310">
    <property type="term" value="P:DNA recombination"/>
    <property type="evidence" value="ECO:0007669"/>
    <property type="project" value="UniProtKB-KW"/>
</dbReference>
<keyword evidence="11" id="KW-0378">Hydrolase</keyword>
<keyword evidence="3" id="KW-1188">Viral release from host cell</keyword>
<evidence type="ECO:0000259" key="24">
    <source>
        <dbReference type="PROSITE" id="PS50994"/>
    </source>
</evidence>
<evidence type="ECO:0000256" key="22">
    <source>
        <dbReference type="ARBA" id="ARBA00049244"/>
    </source>
</evidence>
<dbReference type="InterPro" id="IPR043502">
    <property type="entry name" value="DNA/RNA_pol_sf"/>
</dbReference>
<evidence type="ECO:0000256" key="6">
    <source>
        <dbReference type="ARBA" id="ARBA00022722"/>
    </source>
</evidence>
<keyword evidence="5" id="KW-0548">Nucleotidyltransferase</keyword>
<dbReference type="InterPro" id="IPR001584">
    <property type="entry name" value="Integrase_cat-core"/>
</dbReference>
<dbReference type="GO" id="GO:0004190">
    <property type="term" value="F:aspartic-type endopeptidase activity"/>
    <property type="evidence" value="ECO:0007669"/>
    <property type="project" value="UniProtKB-KW"/>
</dbReference>
<keyword evidence="4" id="KW-0645">Protease</keyword>
<keyword evidence="12" id="KW-0067">ATP-binding</keyword>
<evidence type="ECO:0000256" key="3">
    <source>
        <dbReference type="ARBA" id="ARBA00022612"/>
    </source>
</evidence>
<dbReference type="GO" id="GO:0015074">
    <property type="term" value="P:DNA integration"/>
    <property type="evidence" value="ECO:0007669"/>
    <property type="project" value="UniProtKB-KW"/>
</dbReference>
<keyword evidence="9" id="KW-0064">Aspartyl protease</keyword>
<dbReference type="SUPFAM" id="SSF56672">
    <property type="entry name" value="DNA/RNA polymerases"/>
    <property type="match status" value="1"/>
</dbReference>
<evidence type="ECO:0000256" key="9">
    <source>
        <dbReference type="ARBA" id="ARBA00022750"/>
    </source>
</evidence>
<dbReference type="Pfam" id="PF13976">
    <property type="entry name" value="gag_pre-integrs"/>
    <property type="match status" value="1"/>
</dbReference>
<dbReference type="InterPro" id="IPR012337">
    <property type="entry name" value="RNaseH-like_sf"/>
</dbReference>
<keyword evidence="18" id="KW-0917">Virion maturation</keyword>
<comment type="catalytic activity">
    <reaction evidence="21">
        <text>DNA(n) + a 2'-deoxyribonucleoside 5'-triphosphate = DNA(n+1) + diphosphate</text>
        <dbReference type="Rhea" id="RHEA:22508"/>
        <dbReference type="Rhea" id="RHEA-COMP:17339"/>
        <dbReference type="Rhea" id="RHEA-COMP:17340"/>
        <dbReference type="ChEBI" id="CHEBI:33019"/>
        <dbReference type="ChEBI" id="CHEBI:61560"/>
        <dbReference type="ChEBI" id="CHEBI:173112"/>
        <dbReference type="EC" id="2.7.7.49"/>
    </reaction>
</comment>
<dbReference type="EMBL" id="PGCJ01000921">
    <property type="protein sequence ID" value="PLW14421.1"/>
    <property type="molecule type" value="Genomic_DNA"/>
</dbReference>
<keyword evidence="2" id="KW-0815">Transposition</keyword>
<dbReference type="Pfam" id="PF07727">
    <property type="entry name" value="RVT_2"/>
    <property type="match status" value="1"/>
</dbReference>
<evidence type="ECO:0000256" key="19">
    <source>
        <dbReference type="ARBA" id="ARBA00023172"/>
    </source>
</evidence>
<dbReference type="GO" id="GO:0005524">
    <property type="term" value="F:ATP binding"/>
    <property type="evidence" value="ECO:0007669"/>
    <property type="project" value="UniProtKB-KW"/>
</dbReference>
<evidence type="ECO:0000256" key="1">
    <source>
        <dbReference type="ARBA" id="ARBA00002180"/>
    </source>
</evidence>
<dbReference type="GO" id="GO:0006508">
    <property type="term" value="P:proteolysis"/>
    <property type="evidence" value="ECO:0007669"/>
    <property type="project" value="UniProtKB-KW"/>
</dbReference>
<comment type="function">
    <text evidence="1">The aspartyl protease (PR) mediates the proteolytic cleavages of the Gag and Gag-Pol polyproteins after assembly of the VLP.</text>
</comment>
<feature type="domain" description="Integrase catalytic" evidence="24">
    <location>
        <begin position="629"/>
        <end position="794"/>
    </location>
</feature>
<accession>A0A2N5SMG1</accession>
<dbReference type="STRING" id="200324.A0A2N5SMG1"/>
<dbReference type="GO" id="GO:0005634">
    <property type="term" value="C:nucleus"/>
    <property type="evidence" value="ECO:0007669"/>
    <property type="project" value="UniProtKB-ARBA"/>
</dbReference>
<dbReference type="GO" id="GO:0004519">
    <property type="term" value="F:endonuclease activity"/>
    <property type="evidence" value="ECO:0007669"/>
    <property type="project" value="UniProtKB-KW"/>
</dbReference>
<comment type="caution">
    <text evidence="25">The sequence shown here is derived from an EMBL/GenBank/DDBJ whole genome shotgun (WGS) entry which is preliminary data.</text>
</comment>
<dbReference type="GO" id="GO:0003887">
    <property type="term" value="F:DNA-directed DNA polymerase activity"/>
    <property type="evidence" value="ECO:0007669"/>
    <property type="project" value="UniProtKB-KW"/>
</dbReference>
<dbReference type="InterPro" id="IPR039537">
    <property type="entry name" value="Retrotran_Ty1/copia-like"/>
</dbReference>
<evidence type="ECO:0000256" key="20">
    <source>
        <dbReference type="ARBA" id="ARBA00023268"/>
    </source>
</evidence>
<feature type="region of interest" description="Disordered" evidence="23">
    <location>
        <begin position="1"/>
        <end position="39"/>
    </location>
</feature>
<dbReference type="GO" id="GO:0003723">
    <property type="term" value="F:RNA binding"/>
    <property type="evidence" value="ECO:0007669"/>
    <property type="project" value="UniProtKB-KW"/>
</dbReference>
<evidence type="ECO:0000256" key="18">
    <source>
        <dbReference type="ARBA" id="ARBA00023113"/>
    </source>
</evidence>
<dbReference type="GO" id="GO:0032196">
    <property type="term" value="P:transposition"/>
    <property type="evidence" value="ECO:0007669"/>
    <property type="project" value="UniProtKB-KW"/>
</dbReference>
<protein>
    <recommendedName>
        <fullName evidence="24">Integrase catalytic domain-containing protein</fullName>
    </recommendedName>
</protein>
<keyword evidence="17" id="KW-0808">Transferase</keyword>
<keyword evidence="20" id="KW-0511">Multifunctional enzyme</keyword>
<keyword evidence="16" id="KW-0695">RNA-directed DNA polymerase</keyword>
<keyword evidence="10" id="KW-0255">Endonuclease</keyword>
<evidence type="ECO:0000256" key="21">
    <source>
        <dbReference type="ARBA" id="ARBA00048173"/>
    </source>
</evidence>
<dbReference type="InterPro" id="IPR036397">
    <property type="entry name" value="RNaseH_sf"/>
</dbReference>
<evidence type="ECO:0000256" key="14">
    <source>
        <dbReference type="ARBA" id="ARBA00022884"/>
    </source>
</evidence>
<keyword evidence="19" id="KW-0233">DNA recombination</keyword>
<evidence type="ECO:0000256" key="4">
    <source>
        <dbReference type="ARBA" id="ARBA00022670"/>
    </source>
</evidence>
<evidence type="ECO:0000256" key="8">
    <source>
        <dbReference type="ARBA" id="ARBA00022741"/>
    </source>
</evidence>
<comment type="catalytic activity">
    <reaction evidence="22">
        <text>DNA(n) + a 2'-deoxyribonucleoside 5'-triphosphate = DNA(n+1) + diphosphate</text>
        <dbReference type="Rhea" id="RHEA:22508"/>
        <dbReference type="Rhea" id="RHEA-COMP:17339"/>
        <dbReference type="Rhea" id="RHEA-COMP:17340"/>
        <dbReference type="ChEBI" id="CHEBI:33019"/>
        <dbReference type="ChEBI" id="CHEBI:61560"/>
        <dbReference type="ChEBI" id="CHEBI:173112"/>
        <dbReference type="EC" id="2.7.7.7"/>
    </reaction>
</comment>
<evidence type="ECO:0000256" key="5">
    <source>
        <dbReference type="ARBA" id="ARBA00022695"/>
    </source>
</evidence>
<keyword evidence="15" id="KW-0229">DNA integration</keyword>
<keyword evidence="26" id="KW-1185">Reference proteome</keyword>
<evidence type="ECO:0000313" key="25">
    <source>
        <dbReference type="EMBL" id="PLW14421.1"/>
    </source>
</evidence>
<dbReference type="InterPro" id="IPR054722">
    <property type="entry name" value="PolX-like_BBD"/>
</dbReference>
<keyword evidence="7" id="KW-0479">Metal-binding</keyword>
<keyword evidence="14" id="KW-0694">RNA-binding</keyword>
<dbReference type="GO" id="GO:0003964">
    <property type="term" value="F:RNA-directed DNA polymerase activity"/>
    <property type="evidence" value="ECO:0007669"/>
    <property type="project" value="UniProtKB-KW"/>
</dbReference>
<evidence type="ECO:0000313" key="26">
    <source>
        <dbReference type="Proteomes" id="UP000235388"/>
    </source>
</evidence>
<evidence type="ECO:0000256" key="15">
    <source>
        <dbReference type="ARBA" id="ARBA00022908"/>
    </source>
</evidence>
<keyword evidence="6" id="KW-0540">Nuclease</keyword>
<evidence type="ECO:0000256" key="17">
    <source>
        <dbReference type="ARBA" id="ARBA00022932"/>
    </source>
</evidence>
<evidence type="ECO:0000256" key="7">
    <source>
        <dbReference type="ARBA" id="ARBA00022723"/>
    </source>
</evidence>
<dbReference type="Pfam" id="PF00665">
    <property type="entry name" value="rve"/>
    <property type="match status" value="1"/>
</dbReference>
<dbReference type="AlphaFoldDB" id="A0A2N5SMG1"/>
<proteinExistence type="predicted"/>
<keyword evidence="8" id="KW-0547">Nucleotide-binding</keyword>
<feature type="region of interest" description="Disordered" evidence="23">
    <location>
        <begin position="334"/>
        <end position="370"/>
    </location>
</feature>
<evidence type="ECO:0000256" key="16">
    <source>
        <dbReference type="ARBA" id="ARBA00022918"/>
    </source>
</evidence>
<keyword evidence="13" id="KW-0460">Magnesium</keyword>
<evidence type="ECO:0000256" key="13">
    <source>
        <dbReference type="ARBA" id="ARBA00022842"/>
    </source>
</evidence>
<feature type="compositionally biased region" description="Polar residues" evidence="23">
    <location>
        <begin position="102"/>
        <end position="118"/>
    </location>
</feature>
<dbReference type="GO" id="GO:0046872">
    <property type="term" value="F:metal ion binding"/>
    <property type="evidence" value="ECO:0007669"/>
    <property type="project" value="UniProtKB-KW"/>
</dbReference>